<dbReference type="AlphaFoldDB" id="A0ABD3PMA1"/>
<gene>
    <name evidence="1" type="ORF">ACHAWO_007336</name>
</gene>
<organism evidence="1 2">
    <name type="scientific">Cyclotella atomus</name>
    <dbReference type="NCBI Taxonomy" id="382360"/>
    <lineage>
        <taxon>Eukaryota</taxon>
        <taxon>Sar</taxon>
        <taxon>Stramenopiles</taxon>
        <taxon>Ochrophyta</taxon>
        <taxon>Bacillariophyta</taxon>
        <taxon>Coscinodiscophyceae</taxon>
        <taxon>Thalassiosirophycidae</taxon>
        <taxon>Stephanodiscales</taxon>
        <taxon>Stephanodiscaceae</taxon>
        <taxon>Cyclotella</taxon>
    </lineage>
</organism>
<dbReference type="Proteomes" id="UP001530400">
    <property type="component" value="Unassembled WGS sequence"/>
</dbReference>
<accession>A0ABD3PMA1</accession>
<protein>
    <submittedName>
        <fullName evidence="1">Uncharacterized protein</fullName>
    </submittedName>
</protein>
<proteinExistence type="predicted"/>
<name>A0ABD3PMA1_9STRA</name>
<evidence type="ECO:0000313" key="1">
    <source>
        <dbReference type="EMBL" id="KAL3787470.1"/>
    </source>
</evidence>
<comment type="caution">
    <text evidence="1">The sequence shown here is derived from an EMBL/GenBank/DDBJ whole genome shotgun (WGS) entry which is preliminary data.</text>
</comment>
<reference evidence="1 2" key="1">
    <citation type="submission" date="2024-10" db="EMBL/GenBank/DDBJ databases">
        <title>Updated reference genomes for cyclostephanoid diatoms.</title>
        <authorList>
            <person name="Roberts W.R."/>
            <person name="Alverson A.J."/>
        </authorList>
    </citation>
    <scope>NUCLEOTIDE SEQUENCE [LARGE SCALE GENOMIC DNA]</scope>
    <source>
        <strain evidence="1 2">AJA010-31</strain>
    </source>
</reference>
<evidence type="ECO:0000313" key="2">
    <source>
        <dbReference type="Proteomes" id="UP001530400"/>
    </source>
</evidence>
<sequence>MRDAGTAQAAVGYPTLTVITTELIKHCEALLELFEGDLPRANFVRPASSKSYHYYIGDASQEGLGGATQYPDGSIRGRRGVWEASFAEGGSNLREAQNHVSHLIQEVRAGMHDGCEIWAFTDNAVWSAVWLKGLSTAKHLFKLVLCLRIECHIHEVYLNTFLPLSRSCLDVACATLVPWLRSWLGDDYTGPLTPEDWFWSGHFPGVQLWVPPPGAALIALKQLLRAKHKRPHDLTQIVLIPRLLYWEEWQSCYEKEMDVWFVMHTGDAPILRSGGHWTHLVASVKNESHSIVGNYPGWCADCFVAHDLDWFEIKLPRDFNGASIAEVEDQKRFQAFEALAIRATLDAFWSSASATVASHVTNVRFMSHYGQALGFTPMPTLGPFPLYKHCGMLVLGSLIVL</sequence>
<dbReference type="EMBL" id="JALLPJ020000610">
    <property type="protein sequence ID" value="KAL3787470.1"/>
    <property type="molecule type" value="Genomic_DNA"/>
</dbReference>
<keyword evidence="2" id="KW-1185">Reference proteome</keyword>